<evidence type="ECO:0000313" key="7">
    <source>
        <dbReference type="EMBL" id="MDF0479341.1"/>
    </source>
</evidence>
<proteinExistence type="predicted"/>
<evidence type="ECO:0000256" key="5">
    <source>
        <dbReference type="SAM" id="Phobius"/>
    </source>
</evidence>
<dbReference type="GO" id="GO:0016874">
    <property type="term" value="F:ligase activity"/>
    <property type="evidence" value="ECO:0007669"/>
    <property type="project" value="UniProtKB-KW"/>
</dbReference>
<feature type="transmembrane region" description="Helical" evidence="5">
    <location>
        <begin position="62"/>
        <end position="79"/>
    </location>
</feature>
<feature type="transmembrane region" description="Helical" evidence="5">
    <location>
        <begin position="164"/>
        <end position="182"/>
    </location>
</feature>
<keyword evidence="4 5" id="KW-0472">Membrane</keyword>
<dbReference type="Pfam" id="PF04932">
    <property type="entry name" value="Wzy_C"/>
    <property type="match status" value="1"/>
</dbReference>
<comment type="subcellular location">
    <subcellularLocation>
        <location evidence="1">Membrane</location>
        <topology evidence="1">Multi-pass membrane protein</topology>
    </subcellularLocation>
</comment>
<reference evidence="7" key="1">
    <citation type="submission" date="2022-10" db="EMBL/GenBank/DDBJ databases">
        <title>Vagococcus sp. isolated from poultry meat.</title>
        <authorList>
            <person name="Johansson P."/>
            <person name="Bjorkroth J."/>
        </authorList>
    </citation>
    <scope>NUCLEOTIDE SEQUENCE</scope>
    <source>
        <strain evidence="7">PNs007</strain>
    </source>
</reference>
<feature type="transmembrane region" description="Helical" evidence="5">
    <location>
        <begin position="238"/>
        <end position="256"/>
    </location>
</feature>
<gene>
    <name evidence="7" type="ORF">OL233_03480</name>
</gene>
<evidence type="ECO:0000256" key="4">
    <source>
        <dbReference type="ARBA" id="ARBA00023136"/>
    </source>
</evidence>
<evidence type="ECO:0000256" key="2">
    <source>
        <dbReference type="ARBA" id="ARBA00022692"/>
    </source>
</evidence>
<dbReference type="InterPro" id="IPR051533">
    <property type="entry name" value="WaaL-like"/>
</dbReference>
<protein>
    <submittedName>
        <fullName evidence="7">O-antigen ligase family protein</fullName>
    </submittedName>
</protein>
<evidence type="ECO:0000259" key="6">
    <source>
        <dbReference type="Pfam" id="PF04932"/>
    </source>
</evidence>
<feature type="domain" description="O-antigen ligase-related" evidence="6">
    <location>
        <begin position="198"/>
        <end position="337"/>
    </location>
</feature>
<evidence type="ECO:0000256" key="1">
    <source>
        <dbReference type="ARBA" id="ARBA00004141"/>
    </source>
</evidence>
<keyword evidence="8" id="KW-1185">Reference proteome</keyword>
<dbReference type="Proteomes" id="UP001147148">
    <property type="component" value="Unassembled WGS sequence"/>
</dbReference>
<keyword evidence="7" id="KW-0436">Ligase</keyword>
<feature type="transmembrane region" description="Helical" evidence="5">
    <location>
        <begin position="214"/>
        <end position="231"/>
    </location>
</feature>
<dbReference type="RefSeq" id="WP_275470985.1">
    <property type="nucleotide sequence ID" value="NZ_JAPDSH010000002.1"/>
</dbReference>
<feature type="transmembrane region" description="Helical" evidence="5">
    <location>
        <begin position="85"/>
        <end position="103"/>
    </location>
</feature>
<feature type="transmembrane region" description="Helical" evidence="5">
    <location>
        <begin position="392"/>
        <end position="409"/>
    </location>
</feature>
<accession>A0ABT5X009</accession>
<feature type="transmembrane region" description="Helical" evidence="5">
    <location>
        <begin position="12"/>
        <end position="28"/>
    </location>
</feature>
<keyword evidence="3 5" id="KW-1133">Transmembrane helix</keyword>
<feature type="transmembrane region" description="Helical" evidence="5">
    <location>
        <begin position="321"/>
        <end position="344"/>
    </location>
</feature>
<comment type="caution">
    <text evidence="7">The sequence shown here is derived from an EMBL/GenBank/DDBJ whole genome shotgun (WGS) entry which is preliminary data.</text>
</comment>
<feature type="transmembrane region" description="Helical" evidence="5">
    <location>
        <begin position="364"/>
        <end position="386"/>
    </location>
</feature>
<name>A0ABT5X009_9ENTE</name>
<dbReference type="PANTHER" id="PTHR37422">
    <property type="entry name" value="TEICHURONIC ACID BIOSYNTHESIS PROTEIN TUAE"/>
    <property type="match status" value="1"/>
</dbReference>
<dbReference type="InterPro" id="IPR007016">
    <property type="entry name" value="O-antigen_ligase-rel_domated"/>
</dbReference>
<dbReference type="PANTHER" id="PTHR37422:SF13">
    <property type="entry name" value="LIPOPOLYSACCHARIDE BIOSYNTHESIS PROTEIN PA4999-RELATED"/>
    <property type="match status" value="1"/>
</dbReference>
<organism evidence="7 8">
    <name type="scientific">Vagococcus proximus</name>
    <dbReference type="NCBI Taxonomy" id="2991417"/>
    <lineage>
        <taxon>Bacteria</taxon>
        <taxon>Bacillati</taxon>
        <taxon>Bacillota</taxon>
        <taxon>Bacilli</taxon>
        <taxon>Lactobacillales</taxon>
        <taxon>Enterococcaceae</taxon>
        <taxon>Vagococcus</taxon>
    </lineage>
</organism>
<evidence type="ECO:0000313" key="8">
    <source>
        <dbReference type="Proteomes" id="UP001147148"/>
    </source>
</evidence>
<feature type="transmembrane region" description="Helical" evidence="5">
    <location>
        <begin position="110"/>
        <end position="127"/>
    </location>
</feature>
<sequence>MLDEKKFDMSNSLVLGMICLITFGYLGVLREKQIWISVVCLAILLVLIMLKKINIKKPYGTIMTIYIFLLVSVVIYTRFQGLSYIIYFTIMCIIILLDNNYIFYNKLINIFSKITTLFMIVTIINYFNKDLIINSLGFLLSNEQVDTIRFGQIWNGSSGLAGELSFNAFCLSIGFSIYFSRLLSNKKNVLLSIWYSIVLILFFISISMTSKRSMLIVIPLVSVIMILIYVYNQRNNILKFFTTMIIIVSPIFYKIFVLDKLTQLLQSGKGNSALSNRELYWNIALDMIKEKPILGHGINSYDIRFNMLRGHSGFAGAHNSFLQIFSELGLVGFLLFVTFILNNLYMTFKSLNYSIKEEMLENQLLLLISLFIQLICISVGVSESIFYQPQEMYMYGVACSIGYKIFLDINKRNRKKVPVLCES</sequence>
<feature type="transmembrane region" description="Helical" evidence="5">
    <location>
        <begin position="34"/>
        <end position="50"/>
    </location>
</feature>
<feature type="transmembrane region" description="Helical" evidence="5">
    <location>
        <begin position="189"/>
        <end position="208"/>
    </location>
</feature>
<dbReference type="EMBL" id="JAPDSH010000002">
    <property type="protein sequence ID" value="MDF0479341.1"/>
    <property type="molecule type" value="Genomic_DNA"/>
</dbReference>
<keyword evidence="2 5" id="KW-0812">Transmembrane</keyword>
<evidence type="ECO:0000256" key="3">
    <source>
        <dbReference type="ARBA" id="ARBA00022989"/>
    </source>
</evidence>